<gene>
    <name evidence="2" type="ORF">K432DRAFT_377197</name>
</gene>
<dbReference type="Proteomes" id="UP000250266">
    <property type="component" value="Unassembled WGS sequence"/>
</dbReference>
<evidence type="ECO:0000313" key="3">
    <source>
        <dbReference type="Proteomes" id="UP000250266"/>
    </source>
</evidence>
<feature type="region of interest" description="Disordered" evidence="1">
    <location>
        <begin position="1"/>
        <end position="71"/>
    </location>
</feature>
<protein>
    <submittedName>
        <fullName evidence="2">Uncharacterized protein</fullName>
    </submittedName>
</protein>
<keyword evidence="3" id="KW-1185">Reference proteome</keyword>
<accession>A0A8E2EKW0</accession>
<evidence type="ECO:0000256" key="1">
    <source>
        <dbReference type="SAM" id="MobiDB-lite"/>
    </source>
</evidence>
<sequence>MHSSPELDDNDEMFPDEADGPSTPTNAIAGFAIPSSDLSPPDSQGPAHLGGGSRDDPFVFAGSPSTLNANGKRMYPVAATGMSTSAGMPTSVQAQTGQYVHKPTGYTWDKPEDEPGYSWLNKKAVEEYSRAMDQIVDKGSMIGNKYGDPMENRASKKK</sequence>
<evidence type="ECO:0000313" key="2">
    <source>
        <dbReference type="EMBL" id="OCK85947.1"/>
    </source>
</evidence>
<dbReference type="EMBL" id="KV744811">
    <property type="protein sequence ID" value="OCK85947.1"/>
    <property type="molecule type" value="Genomic_DNA"/>
</dbReference>
<feature type="compositionally biased region" description="Acidic residues" evidence="1">
    <location>
        <begin position="1"/>
        <end position="19"/>
    </location>
</feature>
<organism evidence="2 3">
    <name type="scientific">Lepidopterella palustris CBS 459.81</name>
    <dbReference type="NCBI Taxonomy" id="1314670"/>
    <lineage>
        <taxon>Eukaryota</taxon>
        <taxon>Fungi</taxon>
        <taxon>Dikarya</taxon>
        <taxon>Ascomycota</taxon>
        <taxon>Pezizomycotina</taxon>
        <taxon>Dothideomycetes</taxon>
        <taxon>Pleosporomycetidae</taxon>
        <taxon>Mytilinidiales</taxon>
        <taxon>Argynnaceae</taxon>
        <taxon>Lepidopterella</taxon>
    </lineage>
</organism>
<reference evidence="2 3" key="1">
    <citation type="journal article" date="2016" name="Nat. Commun.">
        <title>Ectomycorrhizal ecology is imprinted in the genome of the dominant symbiotic fungus Cenococcum geophilum.</title>
        <authorList>
            <consortium name="DOE Joint Genome Institute"/>
            <person name="Peter M."/>
            <person name="Kohler A."/>
            <person name="Ohm R.A."/>
            <person name="Kuo A."/>
            <person name="Krutzmann J."/>
            <person name="Morin E."/>
            <person name="Arend M."/>
            <person name="Barry K.W."/>
            <person name="Binder M."/>
            <person name="Choi C."/>
            <person name="Clum A."/>
            <person name="Copeland A."/>
            <person name="Grisel N."/>
            <person name="Haridas S."/>
            <person name="Kipfer T."/>
            <person name="LaButti K."/>
            <person name="Lindquist E."/>
            <person name="Lipzen A."/>
            <person name="Maire R."/>
            <person name="Meier B."/>
            <person name="Mihaltcheva S."/>
            <person name="Molinier V."/>
            <person name="Murat C."/>
            <person name="Poggeler S."/>
            <person name="Quandt C.A."/>
            <person name="Sperisen C."/>
            <person name="Tritt A."/>
            <person name="Tisserant E."/>
            <person name="Crous P.W."/>
            <person name="Henrissat B."/>
            <person name="Nehls U."/>
            <person name="Egli S."/>
            <person name="Spatafora J.W."/>
            <person name="Grigoriev I.V."/>
            <person name="Martin F.M."/>
        </authorList>
    </citation>
    <scope>NUCLEOTIDE SEQUENCE [LARGE SCALE GENOMIC DNA]</scope>
    <source>
        <strain evidence="2 3">CBS 459.81</strain>
    </source>
</reference>
<name>A0A8E2EKW0_9PEZI</name>
<dbReference type="AlphaFoldDB" id="A0A8E2EKW0"/>
<proteinExistence type="predicted"/>
<dbReference type="OrthoDB" id="5377039at2759"/>